<gene>
    <name evidence="3" type="ORF">PLOB_00027764</name>
</gene>
<evidence type="ECO:0000313" key="3">
    <source>
        <dbReference type="EMBL" id="CAH3120144.1"/>
    </source>
</evidence>
<keyword evidence="4" id="KW-1185">Reference proteome</keyword>
<dbReference type="Pfam" id="PF07202">
    <property type="entry name" value="Tcp10_C"/>
    <property type="match status" value="1"/>
</dbReference>
<sequence>MSAGTYFLSTTSLVPSRSLLIHCPREVWERTSLYGKLNHLKSSFTIFSVYLLVEHQVSKITIHFASLSFSKQVEKHYRDGTKEIIFPDQTIKYLYANGEEEYVFSDGTIQKVNVEGERTIEFPNGQRETHTKCYKGNFVCGIRKTVQGVRNPSNDWNPESKFHYQRLEYSTWNLRRGIQNTRTS</sequence>
<dbReference type="InterPro" id="IPR047002">
    <property type="entry name" value="Tcp10_C_sf"/>
</dbReference>
<evidence type="ECO:0000313" key="4">
    <source>
        <dbReference type="Proteomes" id="UP001159405"/>
    </source>
</evidence>
<dbReference type="EMBL" id="CALNXK010000034">
    <property type="protein sequence ID" value="CAH3120144.1"/>
    <property type="molecule type" value="Genomic_DNA"/>
</dbReference>
<comment type="caution">
    <text evidence="3">The sequence shown here is derived from an EMBL/GenBank/DDBJ whole genome shotgun (WGS) entry which is preliminary data.</text>
</comment>
<evidence type="ECO:0000256" key="1">
    <source>
        <dbReference type="ARBA" id="ARBA00005627"/>
    </source>
</evidence>
<dbReference type="PANTHER" id="PTHR10331">
    <property type="entry name" value="T COMPLEX PROTEIN 10"/>
    <property type="match status" value="1"/>
</dbReference>
<reference evidence="3 4" key="1">
    <citation type="submission" date="2022-05" db="EMBL/GenBank/DDBJ databases">
        <authorList>
            <consortium name="Genoscope - CEA"/>
            <person name="William W."/>
        </authorList>
    </citation>
    <scope>NUCLEOTIDE SEQUENCE [LARGE SCALE GENOMIC DNA]</scope>
</reference>
<dbReference type="InterPro" id="IPR009852">
    <property type="entry name" value="CENPJ_C_dom"/>
</dbReference>
<comment type="similarity">
    <text evidence="1">Belongs to the TCP10 family.</text>
</comment>
<evidence type="ECO:0000259" key="2">
    <source>
        <dbReference type="Pfam" id="PF07202"/>
    </source>
</evidence>
<dbReference type="Gene3D" id="2.60.450.20">
    <property type="match status" value="1"/>
</dbReference>
<dbReference type="PANTHER" id="PTHR10331:SF6">
    <property type="entry name" value="SPINDLE ASSEMBLY ABNORMAL 4"/>
    <property type="match status" value="1"/>
</dbReference>
<dbReference type="Proteomes" id="UP001159405">
    <property type="component" value="Unassembled WGS sequence"/>
</dbReference>
<dbReference type="InterPro" id="IPR026581">
    <property type="entry name" value="TCP10L/CENPJ"/>
</dbReference>
<proteinExistence type="inferred from homology"/>
<feature type="domain" description="Centromere protein J C-terminal" evidence="2">
    <location>
        <begin position="97"/>
        <end position="130"/>
    </location>
</feature>
<accession>A0ABN8NWJ4</accession>
<organism evidence="3 4">
    <name type="scientific">Porites lobata</name>
    <dbReference type="NCBI Taxonomy" id="104759"/>
    <lineage>
        <taxon>Eukaryota</taxon>
        <taxon>Metazoa</taxon>
        <taxon>Cnidaria</taxon>
        <taxon>Anthozoa</taxon>
        <taxon>Hexacorallia</taxon>
        <taxon>Scleractinia</taxon>
        <taxon>Fungiina</taxon>
        <taxon>Poritidae</taxon>
        <taxon>Porites</taxon>
    </lineage>
</organism>
<protein>
    <recommendedName>
        <fullName evidence="2">Centromere protein J C-terminal domain-containing protein</fullName>
    </recommendedName>
</protein>
<name>A0ABN8NWJ4_9CNID</name>